<protein>
    <submittedName>
        <fullName evidence="3">T9SS type A sorting domain-containing protein</fullName>
    </submittedName>
</protein>
<feature type="chain" id="PRO_5032834666" evidence="1">
    <location>
        <begin position="29"/>
        <end position="631"/>
    </location>
</feature>
<evidence type="ECO:0000259" key="2">
    <source>
        <dbReference type="Pfam" id="PF19081"/>
    </source>
</evidence>
<accession>A0A847S734</accession>
<dbReference type="InterPro" id="IPR044023">
    <property type="entry name" value="Ig_7"/>
</dbReference>
<comment type="caution">
    <text evidence="3">The sequence shown here is derived from an EMBL/GenBank/DDBJ whole genome shotgun (WGS) entry which is preliminary data.</text>
</comment>
<keyword evidence="4" id="KW-1185">Reference proteome</keyword>
<sequence length="631" mass="68354">MKTKFYPLKPVLLLAWVMACILSVRAQAQTYANTQTNGVTGLCILCGVLNPANAVNANHDDYSSFAITAGLLGVTVQQTLIFPTASTSGCDSLVISIGSGSTLLSANLLKAVTVQTFNGNTANNDAVVVDSSSLRLLQGDTRAQVLLHPKQTFDRVRITLSSSLLGLLDDFRVYYAYYHNGTPARPVYTVPQGQVCGTQLLPVLNHQPGNDYRVNAKYTSISGTLMKDTSWTVKNTNTITVPGIVAFMGATVNVAVQAVNPFTGCTSDSVKQLYHIGGSGGLPSVSFDSITICKGAYVFLHAFSNQSADMVVRWYDAPVGGKWLGAGNDFLVFPDTTTTYYAAGAFICEYPQRKPVKVIVRRISAPVFSVPQEAVCDTQVISIQNHQPGNGYKVRALYSSFLGPVADTTWYLVNDNRIVAPPHIAYSQLEVELYVQTIADGCISDTVRQVFLQGGFAGPVTVDRDSAAVCQGDSVTLHAADPRSAYSAIRWYDAPSGGNLLFTGKDYTVRPAATATYYVTAGFECDYPQRHPVKITVNTCAQQQNALTASRNGKPVTLRLFPNPTSGEVKIDIKEDLSGAMFFLYDLQGRAIKRSRLNNNIIRIEGTNGWYHVKIISRSGTVYQSAVLLQK</sequence>
<dbReference type="Proteomes" id="UP000570474">
    <property type="component" value="Unassembled WGS sequence"/>
</dbReference>
<feature type="domain" description="Ig-like" evidence="2">
    <location>
        <begin position="283"/>
        <end position="360"/>
    </location>
</feature>
<evidence type="ECO:0000313" key="3">
    <source>
        <dbReference type="EMBL" id="NLR68888.1"/>
    </source>
</evidence>
<evidence type="ECO:0000313" key="4">
    <source>
        <dbReference type="Proteomes" id="UP000570474"/>
    </source>
</evidence>
<dbReference type="Pfam" id="PF19081">
    <property type="entry name" value="Ig_7"/>
    <property type="match status" value="2"/>
</dbReference>
<organism evidence="3 4">
    <name type="scientific">Chitinophaga varians</name>
    <dbReference type="NCBI Taxonomy" id="2202339"/>
    <lineage>
        <taxon>Bacteria</taxon>
        <taxon>Pseudomonadati</taxon>
        <taxon>Bacteroidota</taxon>
        <taxon>Chitinophagia</taxon>
        <taxon>Chitinophagales</taxon>
        <taxon>Chitinophagaceae</taxon>
        <taxon>Chitinophaga</taxon>
    </lineage>
</organism>
<gene>
    <name evidence="3" type="ORF">HGH92_31595</name>
</gene>
<dbReference type="RefSeq" id="WP_168874839.1">
    <property type="nucleotide sequence ID" value="NZ_JABAIA010000004.1"/>
</dbReference>
<reference evidence="3 4" key="1">
    <citation type="submission" date="2020-04" db="EMBL/GenBank/DDBJ databases">
        <authorList>
            <person name="Yin C."/>
        </authorList>
    </citation>
    <scope>NUCLEOTIDE SEQUENCE [LARGE SCALE GENOMIC DNA]</scope>
    <source>
        <strain evidence="3 4">Ae27</strain>
    </source>
</reference>
<dbReference type="AlphaFoldDB" id="A0A847S734"/>
<feature type="signal peptide" evidence="1">
    <location>
        <begin position="1"/>
        <end position="28"/>
    </location>
</feature>
<keyword evidence="1" id="KW-0732">Signal</keyword>
<proteinExistence type="predicted"/>
<evidence type="ECO:0000256" key="1">
    <source>
        <dbReference type="SAM" id="SignalP"/>
    </source>
</evidence>
<dbReference type="PROSITE" id="PS51257">
    <property type="entry name" value="PROKAR_LIPOPROTEIN"/>
    <property type="match status" value="1"/>
</dbReference>
<name>A0A847S734_9BACT</name>
<dbReference type="EMBL" id="JABAIA010000004">
    <property type="protein sequence ID" value="NLR68888.1"/>
    <property type="molecule type" value="Genomic_DNA"/>
</dbReference>
<feature type="domain" description="Ig-like" evidence="2">
    <location>
        <begin position="462"/>
        <end position="538"/>
    </location>
</feature>